<proteinExistence type="predicted"/>
<dbReference type="AlphaFoldDB" id="A0AAU7CI22"/>
<dbReference type="EMBL" id="CP155447">
    <property type="protein sequence ID" value="XBH04900.1"/>
    <property type="molecule type" value="Genomic_DNA"/>
</dbReference>
<sequence>MGQWGVKSFENDDASDALEAGFDAVHGSVYDDLMDDRSPLTFDQVQKKLADDRTLTAALAALSETVGEPFEEWDEVERLAFAGIVVRHAEFDVPIPDEARARAIDWLEHEAIEWDEATARRLRRDKEIGLLRKAKTPGA</sequence>
<organism evidence="1">
    <name type="scientific">Singulisphaera sp. Ch08</name>
    <dbReference type="NCBI Taxonomy" id="3120278"/>
    <lineage>
        <taxon>Bacteria</taxon>
        <taxon>Pseudomonadati</taxon>
        <taxon>Planctomycetota</taxon>
        <taxon>Planctomycetia</taxon>
        <taxon>Isosphaerales</taxon>
        <taxon>Isosphaeraceae</taxon>
        <taxon>Singulisphaera</taxon>
    </lineage>
</organism>
<evidence type="ECO:0000313" key="1">
    <source>
        <dbReference type="EMBL" id="XBH04900.1"/>
    </source>
</evidence>
<accession>A0AAU7CI22</accession>
<name>A0AAU7CI22_9BACT</name>
<protein>
    <recommendedName>
        <fullName evidence="2">DUF4259 domain-containing protein</fullName>
    </recommendedName>
</protein>
<dbReference type="RefSeq" id="WP_406697702.1">
    <property type="nucleotide sequence ID" value="NZ_CP155447.1"/>
</dbReference>
<gene>
    <name evidence="1" type="ORF">V5E97_02465</name>
</gene>
<reference evidence="1" key="1">
    <citation type="submission" date="2024-05" db="EMBL/GenBank/DDBJ databases">
        <title>Planctomycetes of the genus Singulisphaera possess chitinolytic capabilities.</title>
        <authorList>
            <person name="Ivanova A."/>
        </authorList>
    </citation>
    <scope>NUCLEOTIDE SEQUENCE</scope>
    <source>
        <strain evidence="1">Ch08T</strain>
    </source>
</reference>
<evidence type="ECO:0008006" key="2">
    <source>
        <dbReference type="Google" id="ProtNLM"/>
    </source>
</evidence>